<dbReference type="Gene3D" id="3.40.50.1100">
    <property type="match status" value="2"/>
</dbReference>
<comment type="cofactor">
    <cofactor evidence="2 11">
        <name>pyridoxal 5'-phosphate</name>
        <dbReference type="ChEBI" id="CHEBI:597326"/>
    </cofactor>
</comment>
<keyword evidence="13" id="KW-0732">Signal</keyword>
<feature type="region of interest" description="Disordered" evidence="12">
    <location>
        <begin position="437"/>
        <end position="481"/>
    </location>
</feature>
<feature type="compositionally biased region" description="Basic residues" evidence="12">
    <location>
        <begin position="450"/>
        <end position="461"/>
    </location>
</feature>
<evidence type="ECO:0000256" key="4">
    <source>
        <dbReference type="ARBA" id="ARBA00010869"/>
    </source>
</evidence>
<dbReference type="UniPathway" id="UPA00047">
    <property type="reaction ID" value="UER00054"/>
</dbReference>
<feature type="non-terminal residue" evidence="15">
    <location>
        <position position="599"/>
    </location>
</feature>
<organism evidence="15">
    <name type="scientific">Chromera velia CCMP2878</name>
    <dbReference type="NCBI Taxonomy" id="1169474"/>
    <lineage>
        <taxon>Eukaryota</taxon>
        <taxon>Sar</taxon>
        <taxon>Alveolata</taxon>
        <taxon>Colpodellida</taxon>
        <taxon>Chromeraceae</taxon>
        <taxon>Chromera</taxon>
    </lineage>
</organism>
<dbReference type="InterPro" id="IPR045865">
    <property type="entry name" value="ACT-like_dom_sf"/>
</dbReference>
<keyword evidence="7" id="KW-0677">Repeat</keyword>
<evidence type="ECO:0000256" key="13">
    <source>
        <dbReference type="SAM" id="SignalP"/>
    </source>
</evidence>
<comment type="pathway">
    <text evidence="3 11">Amino-acid biosynthesis; L-isoleucine biosynthesis; 2-oxobutanoate from L-threonine: step 1/1.</text>
</comment>
<dbReference type="GO" id="GO:0006565">
    <property type="term" value="P:L-serine catabolic process"/>
    <property type="evidence" value="ECO:0007669"/>
    <property type="project" value="TreeGrafter"/>
</dbReference>
<dbReference type="GO" id="GO:0030170">
    <property type="term" value="F:pyridoxal phosphate binding"/>
    <property type="evidence" value="ECO:0007669"/>
    <property type="project" value="InterPro"/>
</dbReference>
<dbReference type="PANTHER" id="PTHR48078:SF11">
    <property type="entry name" value="THREONINE DEHYDRATASE, MITOCHONDRIAL"/>
    <property type="match status" value="1"/>
</dbReference>
<protein>
    <recommendedName>
        <fullName evidence="11">Threonine dehydratase</fullName>
        <ecNumber evidence="11">4.3.1.19</ecNumber>
    </recommendedName>
    <alternativeName>
        <fullName evidence="11">Threonine deaminase</fullName>
    </alternativeName>
</protein>
<dbReference type="SUPFAM" id="SSF55021">
    <property type="entry name" value="ACT-like"/>
    <property type="match status" value="1"/>
</dbReference>
<dbReference type="FunFam" id="3.40.50.1100:FF:000008">
    <property type="entry name" value="L-threonine dehydratase"/>
    <property type="match status" value="1"/>
</dbReference>
<evidence type="ECO:0000256" key="1">
    <source>
        <dbReference type="ARBA" id="ARBA00001274"/>
    </source>
</evidence>
<dbReference type="InterPro" id="IPR005787">
    <property type="entry name" value="Thr_deHydtase_biosynth"/>
</dbReference>
<evidence type="ECO:0000259" key="14">
    <source>
        <dbReference type="PROSITE" id="PS51672"/>
    </source>
</evidence>
<dbReference type="GO" id="GO:0006567">
    <property type="term" value="P:L-threonine catabolic process"/>
    <property type="evidence" value="ECO:0007669"/>
    <property type="project" value="TreeGrafter"/>
</dbReference>
<dbReference type="AlphaFoldDB" id="A0A0G4HD56"/>
<accession>A0A0G4HD56</accession>
<dbReference type="InterPro" id="IPR036052">
    <property type="entry name" value="TrpB-like_PALP_sf"/>
</dbReference>
<feature type="chain" id="PRO_5005191309" description="Threonine dehydratase" evidence="13">
    <location>
        <begin position="27"/>
        <end position="599"/>
    </location>
</feature>
<dbReference type="PROSITE" id="PS00165">
    <property type="entry name" value="DEHYDRATASE_SER_THR"/>
    <property type="match status" value="1"/>
</dbReference>
<dbReference type="EC" id="4.3.1.19" evidence="11"/>
<dbReference type="GO" id="GO:0003941">
    <property type="term" value="F:L-serine ammonia-lyase activity"/>
    <property type="evidence" value="ECO:0007669"/>
    <property type="project" value="TreeGrafter"/>
</dbReference>
<feature type="compositionally biased region" description="Basic and acidic residues" evidence="12">
    <location>
        <begin position="438"/>
        <end position="449"/>
    </location>
</feature>
<keyword evidence="10 11" id="KW-0100">Branched-chain amino acid biosynthesis</keyword>
<name>A0A0G4HD56_9ALVE</name>
<comment type="catalytic activity">
    <reaction evidence="1 11">
        <text>L-threonine = 2-oxobutanoate + NH4(+)</text>
        <dbReference type="Rhea" id="RHEA:22108"/>
        <dbReference type="ChEBI" id="CHEBI:16763"/>
        <dbReference type="ChEBI" id="CHEBI:28938"/>
        <dbReference type="ChEBI" id="CHEBI:57926"/>
        <dbReference type="EC" id="4.3.1.19"/>
    </reaction>
</comment>
<dbReference type="Pfam" id="PF00585">
    <property type="entry name" value="Thr_dehydrat_C"/>
    <property type="match status" value="1"/>
</dbReference>
<sequence length="599" mass="65524">MMSPSPSTPMLLFLSLFSLLPTILEGRKCLQPHPFRSRRPFLSLSPSDAGEVFTNPAKKCSGTSTLTPSPETSSDAFQILLPIINSKVYDVVNETPLDFAPNLSSKLENSVHLKREDLQPVFSFKIRGAYNKIAHLTEEERANGIVCCSAGNHAQGVAFTARRMGISAKIFMPVVTPSIKVNAVRRYGVDVVLVGTNYDETYAACLECARKEGRALVHPFDDPLVIAGQGTIAMEVLKQTSADGVDAVFVCCGGGGMLSGMGAFIKAVAPHVKVVGVEAADAPTLTESLKAGRIVELDSVGTFADGAAVRVAGNNTFRLCQQVVDEMVTVSTDEICAAIKDAFTDIRVVLEPAGALAIAGMKKFVQKKGWKGKRLVATASGANMDFDRLRFVSERADTSESLVSVVIPERPGSFKQLYDIIYPRAVTEFSYRLASGCPEHKQETAERGKDRRRRKRRRRGMGGRSGDEERSREEEVEEGTGSADAFILMSYKAAGSEDEEEVERRMAQAGFVVNSLNDNELAKVHGRHLVGGRTALAANEVLYRFDFPERPGILRKFLYSMSSERWNVSLFHYRNHGSDVGRVLCGIQVPPDERPEFEV</sequence>
<dbReference type="GO" id="GO:0004794">
    <property type="term" value="F:threonine deaminase activity"/>
    <property type="evidence" value="ECO:0007669"/>
    <property type="project" value="UniProtKB-UniRule"/>
</dbReference>
<evidence type="ECO:0000313" key="15">
    <source>
        <dbReference type="EMBL" id="CEM41999.1"/>
    </source>
</evidence>
<feature type="signal peptide" evidence="13">
    <location>
        <begin position="1"/>
        <end position="26"/>
    </location>
</feature>
<dbReference type="CDD" id="cd01562">
    <property type="entry name" value="Thr-dehyd"/>
    <property type="match status" value="1"/>
</dbReference>
<evidence type="ECO:0000256" key="2">
    <source>
        <dbReference type="ARBA" id="ARBA00001933"/>
    </source>
</evidence>
<keyword evidence="8 11" id="KW-0663">Pyridoxal phosphate</keyword>
<dbReference type="GO" id="GO:0009097">
    <property type="term" value="P:isoleucine biosynthetic process"/>
    <property type="evidence" value="ECO:0007669"/>
    <property type="project" value="UniProtKB-UniRule"/>
</dbReference>
<dbReference type="InterPro" id="IPR000634">
    <property type="entry name" value="Ser/Thr_deHydtase_PyrdxlP-BS"/>
</dbReference>
<evidence type="ECO:0000256" key="11">
    <source>
        <dbReference type="RuleBase" id="RU362012"/>
    </source>
</evidence>
<comment type="similarity">
    <text evidence="4 11">Belongs to the serine/threonine dehydratase family.</text>
</comment>
<dbReference type="InterPro" id="IPR038110">
    <property type="entry name" value="TD_ACT-like_sf"/>
</dbReference>
<dbReference type="InterPro" id="IPR001721">
    <property type="entry name" value="TD_ACT-like"/>
</dbReference>
<dbReference type="PANTHER" id="PTHR48078">
    <property type="entry name" value="THREONINE DEHYDRATASE, MITOCHONDRIAL-RELATED"/>
    <property type="match status" value="1"/>
</dbReference>
<dbReference type="PROSITE" id="PS51672">
    <property type="entry name" value="ACT_LIKE"/>
    <property type="match status" value="1"/>
</dbReference>
<evidence type="ECO:0000256" key="9">
    <source>
        <dbReference type="ARBA" id="ARBA00023239"/>
    </source>
</evidence>
<evidence type="ECO:0000256" key="12">
    <source>
        <dbReference type="SAM" id="MobiDB-lite"/>
    </source>
</evidence>
<feature type="domain" description="ACT-like" evidence="14">
    <location>
        <begin position="541"/>
        <end position="599"/>
    </location>
</feature>
<keyword evidence="9 11" id="KW-0456">Lyase</keyword>
<evidence type="ECO:0000256" key="8">
    <source>
        <dbReference type="ARBA" id="ARBA00022898"/>
    </source>
</evidence>
<dbReference type="InterPro" id="IPR050147">
    <property type="entry name" value="Ser/Thr_Dehydratase"/>
</dbReference>
<dbReference type="NCBIfam" id="TIGR01124">
    <property type="entry name" value="ilvA_2Cterm"/>
    <property type="match status" value="1"/>
</dbReference>
<dbReference type="Pfam" id="PF00291">
    <property type="entry name" value="PALP"/>
    <property type="match status" value="1"/>
</dbReference>
<proteinExistence type="inferred from homology"/>
<evidence type="ECO:0000256" key="6">
    <source>
        <dbReference type="ARBA" id="ARBA00022624"/>
    </source>
</evidence>
<evidence type="ECO:0000256" key="3">
    <source>
        <dbReference type="ARBA" id="ARBA00004810"/>
    </source>
</evidence>
<dbReference type="EMBL" id="CDMZ01002354">
    <property type="protein sequence ID" value="CEM41999.1"/>
    <property type="molecule type" value="Genomic_DNA"/>
</dbReference>
<evidence type="ECO:0000256" key="10">
    <source>
        <dbReference type="ARBA" id="ARBA00023304"/>
    </source>
</evidence>
<dbReference type="InterPro" id="IPR001926">
    <property type="entry name" value="TrpB-like_PALP"/>
</dbReference>
<keyword evidence="6 11" id="KW-0412">Isoleucine biosynthesis</keyword>
<keyword evidence="5 11" id="KW-0028">Amino-acid biosynthesis</keyword>
<dbReference type="CDD" id="cd04907">
    <property type="entry name" value="ACT_ThrD-I_2"/>
    <property type="match status" value="1"/>
</dbReference>
<evidence type="ECO:0000256" key="5">
    <source>
        <dbReference type="ARBA" id="ARBA00022605"/>
    </source>
</evidence>
<evidence type="ECO:0000256" key="7">
    <source>
        <dbReference type="ARBA" id="ARBA00022737"/>
    </source>
</evidence>
<dbReference type="Gene3D" id="3.40.1020.10">
    <property type="entry name" value="Biosynthetic Threonine Deaminase, Domain 3"/>
    <property type="match status" value="2"/>
</dbReference>
<gene>
    <name evidence="15" type="ORF">Cvel_26434</name>
</gene>
<reference evidence="15" key="1">
    <citation type="submission" date="2014-11" db="EMBL/GenBank/DDBJ databases">
        <authorList>
            <person name="Otto D Thomas"/>
            <person name="Naeem Raeece"/>
        </authorList>
    </citation>
    <scope>NUCLEOTIDE SEQUENCE</scope>
</reference>
<dbReference type="SUPFAM" id="SSF53686">
    <property type="entry name" value="Tryptophan synthase beta subunit-like PLP-dependent enzymes"/>
    <property type="match status" value="1"/>
</dbReference>